<organism evidence="2 3">
    <name type="scientific">Brachionus plicatilis</name>
    <name type="common">Marine rotifer</name>
    <name type="synonym">Brachionus muelleri</name>
    <dbReference type="NCBI Taxonomy" id="10195"/>
    <lineage>
        <taxon>Eukaryota</taxon>
        <taxon>Metazoa</taxon>
        <taxon>Spiralia</taxon>
        <taxon>Gnathifera</taxon>
        <taxon>Rotifera</taxon>
        <taxon>Eurotatoria</taxon>
        <taxon>Monogononta</taxon>
        <taxon>Pseudotrocha</taxon>
        <taxon>Ploima</taxon>
        <taxon>Brachionidae</taxon>
        <taxon>Brachionus</taxon>
    </lineage>
</organism>
<reference evidence="2 3" key="1">
    <citation type="journal article" date="2018" name="Sci. Rep.">
        <title>Genomic signatures of local adaptation to the degree of environmental predictability in rotifers.</title>
        <authorList>
            <person name="Franch-Gras L."/>
            <person name="Hahn C."/>
            <person name="Garcia-Roger E.M."/>
            <person name="Carmona M.J."/>
            <person name="Serra M."/>
            <person name="Gomez A."/>
        </authorList>
    </citation>
    <scope>NUCLEOTIDE SEQUENCE [LARGE SCALE GENOMIC DNA]</scope>
    <source>
        <strain evidence="2">HYR1</strain>
    </source>
</reference>
<gene>
    <name evidence="2" type="ORF">BpHYR1_018034</name>
</gene>
<protein>
    <submittedName>
        <fullName evidence="2">PBDC1</fullName>
    </submittedName>
</protein>
<dbReference type="STRING" id="10195.A0A3M7RQK1"/>
<dbReference type="PANTHER" id="PTHR13410:SF9">
    <property type="entry name" value="PROTEIN PBDC1"/>
    <property type="match status" value="1"/>
</dbReference>
<dbReference type="Pfam" id="PF04669">
    <property type="entry name" value="PBDC1"/>
    <property type="match status" value="1"/>
</dbReference>
<dbReference type="InterPro" id="IPR023139">
    <property type="entry name" value="PBDC1-like_dom_sf"/>
</dbReference>
<dbReference type="Proteomes" id="UP000276133">
    <property type="component" value="Unassembled WGS sequence"/>
</dbReference>
<dbReference type="EMBL" id="REGN01002892">
    <property type="protein sequence ID" value="RNA25637.1"/>
    <property type="molecule type" value="Genomic_DNA"/>
</dbReference>
<feature type="domain" description="Polysaccharide biosynthesis" evidence="1">
    <location>
        <begin position="22"/>
        <end position="146"/>
    </location>
</feature>
<dbReference type="OrthoDB" id="10248897at2759"/>
<accession>A0A3M7RQK1</accession>
<dbReference type="AlphaFoldDB" id="A0A3M7RQK1"/>
<sequence>MENQGLNNLDTDAQNYINDPQIEMQWAMKAFQHAEIHYNLLSAIDPKLLKLTKIDDIIYEEFRQLFKNLKVDFIDVDFMKSAEQKELWRPFCENFKEKVEDYNMGTLLRVDATGDYNEENTTLVPRIQFFAIEIARNREGHNAIIKEKFKKSSAEK</sequence>
<dbReference type="GO" id="GO:0005737">
    <property type="term" value="C:cytoplasm"/>
    <property type="evidence" value="ECO:0007669"/>
    <property type="project" value="TreeGrafter"/>
</dbReference>
<dbReference type="PANTHER" id="PTHR13410">
    <property type="entry name" value="PROTEIN PBDC1"/>
    <property type="match status" value="1"/>
</dbReference>
<keyword evidence="3" id="KW-1185">Reference proteome</keyword>
<evidence type="ECO:0000313" key="3">
    <source>
        <dbReference type="Proteomes" id="UP000276133"/>
    </source>
</evidence>
<dbReference type="InterPro" id="IPR008476">
    <property type="entry name" value="PBDC1_metazoa/fungi"/>
</dbReference>
<evidence type="ECO:0000313" key="2">
    <source>
        <dbReference type="EMBL" id="RNA25637.1"/>
    </source>
</evidence>
<proteinExistence type="predicted"/>
<comment type="caution">
    <text evidence="2">The sequence shown here is derived from an EMBL/GenBank/DDBJ whole genome shotgun (WGS) entry which is preliminary data.</text>
</comment>
<evidence type="ECO:0000259" key="1">
    <source>
        <dbReference type="Pfam" id="PF04669"/>
    </source>
</evidence>
<dbReference type="InterPro" id="IPR021148">
    <property type="entry name" value="Polysacc_synth_dom"/>
</dbReference>
<dbReference type="Gene3D" id="1.10.3560.10">
    <property type="entry name" value="yst0336 like domain"/>
    <property type="match status" value="1"/>
</dbReference>
<name>A0A3M7RQK1_BRAPC</name>